<evidence type="ECO:0000256" key="4">
    <source>
        <dbReference type="ARBA" id="ARBA00022989"/>
    </source>
</evidence>
<feature type="transmembrane region" description="Helical" evidence="6">
    <location>
        <begin position="31"/>
        <end position="48"/>
    </location>
</feature>
<dbReference type="EMBL" id="JAJUBB010000034">
    <property type="protein sequence ID" value="MDD1784286.1"/>
    <property type="molecule type" value="Genomic_DNA"/>
</dbReference>
<evidence type="ECO:0000259" key="10">
    <source>
        <dbReference type="PROSITE" id="PS50887"/>
    </source>
</evidence>
<dbReference type="InterPro" id="IPR013655">
    <property type="entry name" value="PAS_fold_3"/>
</dbReference>
<dbReference type="CDD" id="cd00130">
    <property type="entry name" value="PAS"/>
    <property type="match status" value="3"/>
</dbReference>
<dbReference type="InterPro" id="IPR052155">
    <property type="entry name" value="Biofilm_reg_signaling"/>
</dbReference>
<evidence type="ECO:0000256" key="3">
    <source>
        <dbReference type="ARBA" id="ARBA00022692"/>
    </source>
</evidence>
<dbReference type="SMART" id="SM00086">
    <property type="entry name" value="PAC"/>
    <property type="match status" value="3"/>
</dbReference>
<keyword evidence="3 6" id="KW-0812">Transmembrane</keyword>
<dbReference type="PANTHER" id="PTHR44757:SF2">
    <property type="entry name" value="BIOFILM ARCHITECTURE MAINTENANCE PROTEIN MBAA"/>
    <property type="match status" value="1"/>
</dbReference>
<dbReference type="Gene3D" id="3.20.20.450">
    <property type="entry name" value="EAL domain"/>
    <property type="match status" value="1"/>
</dbReference>
<organism evidence="11 12">
    <name type="scientific">Enterovibrio qingdaonensis</name>
    <dbReference type="NCBI Taxonomy" id="2899818"/>
    <lineage>
        <taxon>Bacteria</taxon>
        <taxon>Pseudomonadati</taxon>
        <taxon>Pseudomonadota</taxon>
        <taxon>Gammaproteobacteria</taxon>
        <taxon>Vibrionales</taxon>
        <taxon>Vibrionaceae</taxon>
        <taxon>Enterovibrio</taxon>
    </lineage>
</organism>
<feature type="domain" description="PAC" evidence="8">
    <location>
        <begin position="467"/>
        <end position="520"/>
    </location>
</feature>
<dbReference type="SMART" id="SM00091">
    <property type="entry name" value="PAS"/>
    <property type="match status" value="3"/>
</dbReference>
<evidence type="ECO:0000259" key="8">
    <source>
        <dbReference type="PROSITE" id="PS50113"/>
    </source>
</evidence>
<dbReference type="SUPFAM" id="SSF55073">
    <property type="entry name" value="Nucleotide cyclase"/>
    <property type="match status" value="1"/>
</dbReference>
<dbReference type="InterPro" id="IPR035919">
    <property type="entry name" value="EAL_sf"/>
</dbReference>
<protein>
    <submittedName>
        <fullName evidence="11">EAL domain-containing protein</fullName>
    </submittedName>
</protein>
<evidence type="ECO:0000259" key="7">
    <source>
        <dbReference type="PROSITE" id="PS50112"/>
    </source>
</evidence>
<dbReference type="PANTHER" id="PTHR44757">
    <property type="entry name" value="DIGUANYLATE CYCLASE DGCP"/>
    <property type="match status" value="1"/>
</dbReference>
<keyword evidence="5 6" id="KW-0472">Membrane</keyword>
<dbReference type="InterPro" id="IPR043128">
    <property type="entry name" value="Rev_trsase/Diguanyl_cyclase"/>
</dbReference>
<feature type="domain" description="PAS" evidence="7">
    <location>
        <begin position="267"/>
        <end position="337"/>
    </location>
</feature>
<feature type="transmembrane region" description="Helical" evidence="6">
    <location>
        <begin position="167"/>
        <end position="194"/>
    </location>
</feature>
<dbReference type="Gene3D" id="3.30.70.270">
    <property type="match status" value="1"/>
</dbReference>
<keyword evidence="2" id="KW-1003">Cell membrane</keyword>
<dbReference type="SUPFAM" id="SSF141868">
    <property type="entry name" value="EAL domain-like"/>
    <property type="match status" value="1"/>
</dbReference>
<dbReference type="NCBIfam" id="TIGR00229">
    <property type="entry name" value="sensory_box"/>
    <property type="match status" value="1"/>
</dbReference>
<feature type="transmembrane region" description="Helical" evidence="6">
    <location>
        <begin position="230"/>
        <end position="252"/>
    </location>
</feature>
<dbReference type="PROSITE" id="PS50113">
    <property type="entry name" value="PAC"/>
    <property type="match status" value="1"/>
</dbReference>
<dbReference type="SMART" id="SM00052">
    <property type="entry name" value="EAL"/>
    <property type="match status" value="1"/>
</dbReference>
<dbReference type="InterPro" id="IPR000700">
    <property type="entry name" value="PAS-assoc_C"/>
</dbReference>
<dbReference type="InterPro" id="IPR029787">
    <property type="entry name" value="Nucleotide_cyclase"/>
</dbReference>
<keyword evidence="4 6" id="KW-1133">Transmembrane helix</keyword>
<name>A0ABT5QTI0_9GAMM</name>
<dbReference type="NCBIfam" id="TIGR00254">
    <property type="entry name" value="GGDEF"/>
    <property type="match status" value="1"/>
</dbReference>
<dbReference type="Pfam" id="PF13426">
    <property type="entry name" value="PAS_9"/>
    <property type="match status" value="2"/>
</dbReference>
<dbReference type="InterPro" id="IPR001610">
    <property type="entry name" value="PAC"/>
</dbReference>
<evidence type="ECO:0000256" key="5">
    <source>
        <dbReference type="ARBA" id="ARBA00023136"/>
    </source>
</evidence>
<dbReference type="InterPro" id="IPR001633">
    <property type="entry name" value="EAL_dom"/>
</dbReference>
<feature type="transmembrane region" description="Helical" evidence="6">
    <location>
        <begin position="200"/>
        <end position="218"/>
    </location>
</feature>
<dbReference type="InterPro" id="IPR035965">
    <property type="entry name" value="PAS-like_dom_sf"/>
</dbReference>
<dbReference type="Pfam" id="PF00563">
    <property type="entry name" value="EAL"/>
    <property type="match status" value="1"/>
</dbReference>
<evidence type="ECO:0000313" key="12">
    <source>
        <dbReference type="Proteomes" id="UP001149821"/>
    </source>
</evidence>
<dbReference type="CDD" id="cd01948">
    <property type="entry name" value="EAL"/>
    <property type="match status" value="1"/>
</dbReference>
<evidence type="ECO:0000256" key="6">
    <source>
        <dbReference type="SAM" id="Phobius"/>
    </source>
</evidence>
<feature type="domain" description="GGDEF" evidence="10">
    <location>
        <begin position="803"/>
        <end position="936"/>
    </location>
</feature>
<feature type="transmembrane region" description="Helical" evidence="6">
    <location>
        <begin position="125"/>
        <end position="146"/>
    </location>
</feature>
<reference evidence="11" key="1">
    <citation type="submission" date="2021-12" db="EMBL/GenBank/DDBJ databases">
        <title>Enterovibrio ZSDZ35 sp. nov. and Enterovibrio ZSDZ42 sp. nov., isolated from coastal seawater in Qingdao.</title>
        <authorList>
            <person name="Zhang P."/>
        </authorList>
    </citation>
    <scope>NUCLEOTIDE SEQUENCE</scope>
    <source>
        <strain evidence="11">ZSDZ35</strain>
    </source>
</reference>
<dbReference type="PROSITE" id="PS50887">
    <property type="entry name" value="GGDEF"/>
    <property type="match status" value="1"/>
</dbReference>
<dbReference type="Pfam" id="PF00990">
    <property type="entry name" value="GGDEF"/>
    <property type="match status" value="1"/>
</dbReference>
<dbReference type="PROSITE" id="PS50112">
    <property type="entry name" value="PAS"/>
    <property type="match status" value="1"/>
</dbReference>
<sequence>MLRQPDSAAFIWYTNAFSIAVIALSPKKQRLILLLPAFLAITLSNLLFGDPVWLALLLATANTLTIAFGTFGLVKAADNQNPFSSSGVFVKFLILTVVLAPLAGTVVGGMVLHNVLQRPFFDIALGWYLGDVIGIISATPMVYLLAKRPSAHPFRFPNIKRLVAAALIAAGSGIFLKFIPFPFVEIAIAITLAGVVLDRLSAFITTFVISVTLNLLLVEHVLVLDLVPSGLVVTQLLVPIAGAMMLGSWLIVNTSQLRQTRKISEEKAQLFENAMHASVIGMVMAKPSGELMNANKSFIDLTGYDCEELTSRTFKQMLFPSDRDSIDASFYQLKTGKIDNFQKELRFLKKNKEVFWAKVSATAVRDNWTKEPIHFIYQIQNIDSERRIETERHIWSTKFSFALGINRLSIYELECHTKYISFSDNLQQVLDISPTAIRRLYEWMARIHPKDLQEYQHTISKIGESPVTIEYRLMDDRQEYRWVRDCCQPLIKDESGLNKTVVGTITDITEQKFAMDKVTFASERALLAAEVGRFGIWEYNAATQELIWDARMYDDYHLEKNAPIDVYHWKSRILADDSYKLDNLLSVEQPIKRLTEVSFYVTFEGLPNKRFFAAACHVDGERIIGVHSERSYSQDIPQQTNQSEREDFSHSGVTEGFLMLDSQLNITFINSTCETMLSLNESMVGDPLDQHVHLQVHQHKVSFLDILSTEQRQSEIKQIQRDVTIRSDADENQIVHLTITPLKGSAEADIGWVVSVRDISSYLPLRSKLTYSATHDMLTGLMNRQGFELALRNHIQELSLKYSEHAVALFRLKPDTTSNNILPVMVMEQVSKSASLLIQSSIRNNDLLARIDDLSFALLLRGCSPSEAARVTQGIAEKLNHLCYRDATRSIPVITMVGITGASTVNMHPYMVLEQAELALLAAKKDTSNSVAIYSDNDIVGESSSENVLHHIDEALKQSAFSLLCVPITPNVEGLPYWHQIQAHLVTEEGQLIDPSKFLNEHETNSKINDIERWAFNEVLGKQATKIKDAGLNIAMKLSLSSFYSDNIVDEVADLIKKSEFPASRLCVVVDEGTLITSPTQAKANIAKLRAAGCHVSVDKFGSELASVNFLKKFNISFVKLDESITGHITNNQVNRQIVESIQQISDVLNIPTIAQSVRLPEELEAIRCLGISYTQGPIFGSPVSLLKVISTSKAGLQYLPSSHKSVS</sequence>
<evidence type="ECO:0000256" key="1">
    <source>
        <dbReference type="ARBA" id="ARBA00004651"/>
    </source>
</evidence>
<evidence type="ECO:0000256" key="2">
    <source>
        <dbReference type="ARBA" id="ARBA00022475"/>
    </source>
</evidence>
<dbReference type="Proteomes" id="UP001149821">
    <property type="component" value="Unassembled WGS sequence"/>
</dbReference>
<feature type="transmembrane region" description="Helical" evidence="6">
    <location>
        <begin position="6"/>
        <end position="24"/>
    </location>
</feature>
<dbReference type="InterPro" id="IPR000160">
    <property type="entry name" value="GGDEF_dom"/>
</dbReference>
<dbReference type="Pfam" id="PF08447">
    <property type="entry name" value="PAS_3"/>
    <property type="match status" value="1"/>
</dbReference>
<feature type="transmembrane region" description="Helical" evidence="6">
    <location>
        <begin position="54"/>
        <end position="76"/>
    </location>
</feature>
<accession>A0ABT5QTI0</accession>
<dbReference type="InterPro" id="IPR007895">
    <property type="entry name" value="MASE1"/>
</dbReference>
<proteinExistence type="predicted"/>
<evidence type="ECO:0000259" key="9">
    <source>
        <dbReference type="PROSITE" id="PS50883"/>
    </source>
</evidence>
<comment type="subcellular location">
    <subcellularLocation>
        <location evidence="1">Cell membrane</location>
        <topology evidence="1">Multi-pass membrane protein</topology>
    </subcellularLocation>
</comment>
<dbReference type="SUPFAM" id="SSF55785">
    <property type="entry name" value="PYP-like sensor domain (PAS domain)"/>
    <property type="match status" value="3"/>
</dbReference>
<gene>
    <name evidence="11" type="ORF">LRP49_24215</name>
</gene>
<dbReference type="InterPro" id="IPR000014">
    <property type="entry name" value="PAS"/>
</dbReference>
<dbReference type="SMART" id="SM00267">
    <property type="entry name" value="GGDEF"/>
    <property type="match status" value="1"/>
</dbReference>
<feature type="domain" description="EAL" evidence="9">
    <location>
        <begin position="945"/>
        <end position="1197"/>
    </location>
</feature>
<feature type="transmembrane region" description="Helical" evidence="6">
    <location>
        <begin position="88"/>
        <end position="113"/>
    </location>
</feature>
<comment type="caution">
    <text evidence="11">The sequence shown here is derived from an EMBL/GenBank/DDBJ whole genome shotgun (WGS) entry which is preliminary data.</text>
</comment>
<keyword evidence="12" id="KW-1185">Reference proteome</keyword>
<dbReference type="Gene3D" id="3.30.450.20">
    <property type="entry name" value="PAS domain"/>
    <property type="match status" value="4"/>
</dbReference>
<evidence type="ECO:0000313" key="11">
    <source>
        <dbReference type="EMBL" id="MDD1784286.1"/>
    </source>
</evidence>
<dbReference type="PROSITE" id="PS50883">
    <property type="entry name" value="EAL"/>
    <property type="match status" value="1"/>
</dbReference>
<dbReference type="Pfam" id="PF05231">
    <property type="entry name" value="MASE1"/>
    <property type="match status" value="1"/>
</dbReference>